<dbReference type="AlphaFoldDB" id="A0A2W5VHE8"/>
<keyword evidence="7" id="KW-0732">Signal</keyword>
<dbReference type="InterPro" id="IPR036909">
    <property type="entry name" value="Cyt_c-like_dom_sf"/>
</dbReference>
<gene>
    <name evidence="9" type="ORF">DI526_04895</name>
</gene>
<dbReference type="Gene3D" id="1.10.760.10">
    <property type="entry name" value="Cytochrome c-like domain"/>
    <property type="match status" value="1"/>
</dbReference>
<feature type="domain" description="Cytochrome c" evidence="8">
    <location>
        <begin position="27"/>
        <end position="128"/>
    </location>
</feature>
<keyword evidence="2 6" id="KW-0349">Heme</keyword>
<dbReference type="InterPro" id="IPR002327">
    <property type="entry name" value="Cyt_c_1A/1B"/>
</dbReference>
<evidence type="ECO:0000313" key="10">
    <source>
        <dbReference type="Proteomes" id="UP000249393"/>
    </source>
</evidence>
<dbReference type="EMBL" id="QFQZ01000009">
    <property type="protein sequence ID" value="PZR36106.1"/>
    <property type="molecule type" value="Genomic_DNA"/>
</dbReference>
<evidence type="ECO:0000256" key="6">
    <source>
        <dbReference type="PROSITE-ProRule" id="PRU00433"/>
    </source>
</evidence>
<keyword evidence="3 6" id="KW-0479">Metal-binding</keyword>
<name>A0A2W5VHE8_9CAUL</name>
<comment type="caution">
    <text evidence="9">The sequence shown here is derived from an EMBL/GenBank/DDBJ whole genome shotgun (WGS) entry which is preliminary data.</text>
</comment>
<proteinExistence type="predicted"/>
<dbReference type="Proteomes" id="UP000249393">
    <property type="component" value="Unassembled WGS sequence"/>
</dbReference>
<accession>A0A2W5VHE8</accession>
<dbReference type="PROSITE" id="PS51007">
    <property type="entry name" value="CYTC"/>
    <property type="match status" value="1"/>
</dbReference>
<evidence type="ECO:0000256" key="2">
    <source>
        <dbReference type="ARBA" id="ARBA00022617"/>
    </source>
</evidence>
<evidence type="ECO:0000259" key="8">
    <source>
        <dbReference type="PROSITE" id="PS51007"/>
    </source>
</evidence>
<evidence type="ECO:0000313" key="9">
    <source>
        <dbReference type="EMBL" id="PZR36106.1"/>
    </source>
</evidence>
<dbReference type="GO" id="GO:0046872">
    <property type="term" value="F:metal ion binding"/>
    <property type="evidence" value="ECO:0007669"/>
    <property type="project" value="UniProtKB-KW"/>
</dbReference>
<evidence type="ECO:0000256" key="5">
    <source>
        <dbReference type="ARBA" id="ARBA00023004"/>
    </source>
</evidence>
<evidence type="ECO:0000256" key="1">
    <source>
        <dbReference type="ARBA" id="ARBA00022448"/>
    </source>
</evidence>
<feature type="signal peptide" evidence="7">
    <location>
        <begin position="1"/>
        <end position="20"/>
    </location>
</feature>
<dbReference type="SUPFAM" id="SSF46626">
    <property type="entry name" value="Cytochrome c"/>
    <property type="match status" value="1"/>
</dbReference>
<dbReference type="InterPro" id="IPR009056">
    <property type="entry name" value="Cyt_c-like_dom"/>
</dbReference>
<evidence type="ECO:0000256" key="3">
    <source>
        <dbReference type="ARBA" id="ARBA00022723"/>
    </source>
</evidence>
<protein>
    <submittedName>
        <fullName evidence="9">Cytochrome c family protein</fullName>
    </submittedName>
</protein>
<reference evidence="9 10" key="1">
    <citation type="submission" date="2017-08" db="EMBL/GenBank/DDBJ databases">
        <title>Infants hospitalized years apart are colonized by the same room-sourced microbial strains.</title>
        <authorList>
            <person name="Brooks B."/>
            <person name="Olm M.R."/>
            <person name="Firek B.A."/>
            <person name="Baker R."/>
            <person name="Thomas B.C."/>
            <person name="Morowitz M.J."/>
            <person name="Banfield J.F."/>
        </authorList>
    </citation>
    <scope>NUCLEOTIDE SEQUENCE [LARGE SCALE GENOMIC DNA]</scope>
    <source>
        <strain evidence="9">S2_003_000_R2_4</strain>
    </source>
</reference>
<evidence type="ECO:0000256" key="7">
    <source>
        <dbReference type="SAM" id="SignalP"/>
    </source>
</evidence>
<organism evidence="9 10">
    <name type="scientific">Caulobacter segnis</name>
    <dbReference type="NCBI Taxonomy" id="88688"/>
    <lineage>
        <taxon>Bacteria</taxon>
        <taxon>Pseudomonadati</taxon>
        <taxon>Pseudomonadota</taxon>
        <taxon>Alphaproteobacteria</taxon>
        <taxon>Caulobacterales</taxon>
        <taxon>Caulobacteraceae</taxon>
        <taxon>Caulobacter</taxon>
    </lineage>
</organism>
<dbReference type="GO" id="GO:0020037">
    <property type="term" value="F:heme binding"/>
    <property type="evidence" value="ECO:0007669"/>
    <property type="project" value="InterPro"/>
</dbReference>
<dbReference type="Pfam" id="PF00034">
    <property type="entry name" value="Cytochrom_C"/>
    <property type="match status" value="1"/>
</dbReference>
<keyword evidence="5 6" id="KW-0408">Iron</keyword>
<dbReference type="GO" id="GO:0009055">
    <property type="term" value="F:electron transfer activity"/>
    <property type="evidence" value="ECO:0007669"/>
    <property type="project" value="InterPro"/>
</dbReference>
<dbReference type="PRINTS" id="PR00604">
    <property type="entry name" value="CYTCHRMECIAB"/>
</dbReference>
<sequence>MKSVLMFLAACGAVSLPASAMAQASGGDAQAGKKAFIQCQACHTVDAKAPSRMGPSLLGVYGAKIGGRPGYDHYSKALSGTPGKWDDAKLDQWLTRPTKFAAGTSMAFAGVPDPKRRADLIAYLKTLK</sequence>
<dbReference type="PANTHER" id="PTHR11961">
    <property type="entry name" value="CYTOCHROME C"/>
    <property type="match status" value="1"/>
</dbReference>
<keyword evidence="4" id="KW-0249">Electron transport</keyword>
<evidence type="ECO:0000256" key="4">
    <source>
        <dbReference type="ARBA" id="ARBA00022982"/>
    </source>
</evidence>
<keyword evidence="1" id="KW-0813">Transport</keyword>
<feature type="chain" id="PRO_5016138507" evidence="7">
    <location>
        <begin position="21"/>
        <end position="128"/>
    </location>
</feature>